<dbReference type="EMBL" id="CP074133">
    <property type="protein sequence ID" value="QUX21236.1"/>
    <property type="molecule type" value="Genomic_DNA"/>
</dbReference>
<sequence>MTPPAPEETTAAAPPADPAARRARREFGAAVLGLAAGAGLLLASAGRAWATGDLITAGPVVPAPVQITGGDLTGVPAGIGWAALAGIAGIYAARGWARRLIGALLALGGGYALSAVVAAARPAALAEAVDAAAAAGTARAAGTPSSWRLSPAMAAAGAALIAAAGVLALLRAPAWPGMGTRYDRDAAPRANATGTPADLWKSLDAGDDPTLDAPDGDTAPARPAGGAATGDGTEPAPPTPRSADSKEKP</sequence>
<evidence type="ECO:0000313" key="3">
    <source>
        <dbReference type="EMBL" id="QUX21236.1"/>
    </source>
</evidence>
<reference evidence="3 4" key="1">
    <citation type="submission" date="2021-05" db="EMBL/GenBank/DDBJ databases">
        <title>Direct Submission.</title>
        <authorList>
            <person name="Li K."/>
            <person name="Gao J."/>
        </authorList>
    </citation>
    <scope>NUCLEOTIDE SEQUENCE [LARGE SCALE GENOMIC DNA]</scope>
    <source>
        <strain evidence="3 4">Mg02</strain>
    </source>
</reference>
<feature type="transmembrane region" description="Helical" evidence="2">
    <location>
        <begin position="74"/>
        <end position="93"/>
    </location>
</feature>
<dbReference type="Proteomes" id="UP000676079">
    <property type="component" value="Chromosome"/>
</dbReference>
<gene>
    <name evidence="3" type="ORF">KGD84_22750</name>
</gene>
<feature type="compositionally biased region" description="Low complexity" evidence="1">
    <location>
        <begin position="212"/>
        <end position="234"/>
    </location>
</feature>
<keyword evidence="4" id="KW-1185">Reference proteome</keyword>
<dbReference type="RefSeq" id="WP_260697150.1">
    <property type="nucleotide sequence ID" value="NZ_CP074133.1"/>
</dbReference>
<feature type="transmembrane region" description="Helical" evidence="2">
    <location>
        <begin position="152"/>
        <end position="172"/>
    </location>
</feature>
<proteinExistence type="predicted"/>
<organism evidence="3 4">
    <name type="scientific">Nocardiopsis changdeensis</name>
    <dbReference type="NCBI Taxonomy" id="2831969"/>
    <lineage>
        <taxon>Bacteria</taxon>
        <taxon>Bacillati</taxon>
        <taxon>Actinomycetota</taxon>
        <taxon>Actinomycetes</taxon>
        <taxon>Streptosporangiales</taxon>
        <taxon>Nocardiopsidaceae</taxon>
        <taxon>Nocardiopsis</taxon>
    </lineage>
</organism>
<accession>A0ABX8BGH1</accession>
<dbReference type="PROSITE" id="PS51318">
    <property type="entry name" value="TAT"/>
    <property type="match status" value="1"/>
</dbReference>
<name>A0ABX8BGH1_9ACTN</name>
<evidence type="ECO:0000256" key="2">
    <source>
        <dbReference type="SAM" id="Phobius"/>
    </source>
</evidence>
<evidence type="ECO:0000313" key="4">
    <source>
        <dbReference type="Proteomes" id="UP000676079"/>
    </source>
</evidence>
<feature type="transmembrane region" description="Helical" evidence="2">
    <location>
        <begin position="100"/>
        <end position="120"/>
    </location>
</feature>
<keyword evidence="2" id="KW-1133">Transmembrane helix</keyword>
<keyword evidence="2" id="KW-0812">Transmembrane</keyword>
<feature type="region of interest" description="Disordered" evidence="1">
    <location>
        <begin position="182"/>
        <end position="249"/>
    </location>
</feature>
<dbReference type="InterPro" id="IPR019051">
    <property type="entry name" value="Trp_biosyn_TM_oprn/chp"/>
</dbReference>
<dbReference type="InterPro" id="IPR006311">
    <property type="entry name" value="TAT_signal"/>
</dbReference>
<feature type="transmembrane region" description="Helical" evidence="2">
    <location>
        <begin position="27"/>
        <end position="50"/>
    </location>
</feature>
<protein>
    <submittedName>
        <fullName evidence="3">Trp biosynthesis-associated membrane protein</fullName>
    </submittedName>
</protein>
<dbReference type="Pfam" id="PF09534">
    <property type="entry name" value="Trp_oprn_chp"/>
    <property type="match status" value="1"/>
</dbReference>
<evidence type="ECO:0000256" key="1">
    <source>
        <dbReference type="SAM" id="MobiDB-lite"/>
    </source>
</evidence>
<keyword evidence="2" id="KW-0472">Membrane</keyword>